<dbReference type="AlphaFoldDB" id="A0AAV7L527"/>
<reference evidence="1" key="1">
    <citation type="journal article" date="2022" name="bioRxiv">
        <title>Sequencing and chromosome-scale assembly of the giantPleurodeles waltlgenome.</title>
        <authorList>
            <person name="Brown T."/>
            <person name="Elewa A."/>
            <person name="Iarovenko S."/>
            <person name="Subramanian E."/>
            <person name="Araus A.J."/>
            <person name="Petzold A."/>
            <person name="Susuki M."/>
            <person name="Suzuki K.-i.T."/>
            <person name="Hayashi T."/>
            <person name="Toyoda A."/>
            <person name="Oliveira C."/>
            <person name="Osipova E."/>
            <person name="Leigh N.D."/>
            <person name="Simon A."/>
            <person name="Yun M.H."/>
        </authorList>
    </citation>
    <scope>NUCLEOTIDE SEQUENCE</scope>
    <source>
        <strain evidence="1">20211129_DDA</strain>
        <tissue evidence="1">Liver</tissue>
    </source>
</reference>
<comment type="caution">
    <text evidence="1">The sequence shown here is derived from an EMBL/GenBank/DDBJ whole genome shotgun (WGS) entry which is preliminary data.</text>
</comment>
<proteinExistence type="predicted"/>
<dbReference type="EMBL" id="JANPWB010000016">
    <property type="protein sequence ID" value="KAJ1086152.1"/>
    <property type="molecule type" value="Genomic_DNA"/>
</dbReference>
<gene>
    <name evidence="1" type="ORF">NDU88_006276</name>
</gene>
<accession>A0AAV7L527</accession>
<evidence type="ECO:0000313" key="2">
    <source>
        <dbReference type="Proteomes" id="UP001066276"/>
    </source>
</evidence>
<keyword evidence="2" id="KW-1185">Reference proteome</keyword>
<dbReference type="Proteomes" id="UP001066276">
    <property type="component" value="Chromosome 12"/>
</dbReference>
<sequence length="72" mass="7979">MTYGAALFRFAPRPWSHRCRHWMTSLSRCSHRDLWASHSGITCSHCSLGIPDEDTPADTSAAACTVACGHCW</sequence>
<name>A0AAV7L527_PLEWA</name>
<evidence type="ECO:0000313" key="1">
    <source>
        <dbReference type="EMBL" id="KAJ1086152.1"/>
    </source>
</evidence>
<organism evidence="1 2">
    <name type="scientific">Pleurodeles waltl</name>
    <name type="common">Iberian ribbed newt</name>
    <dbReference type="NCBI Taxonomy" id="8319"/>
    <lineage>
        <taxon>Eukaryota</taxon>
        <taxon>Metazoa</taxon>
        <taxon>Chordata</taxon>
        <taxon>Craniata</taxon>
        <taxon>Vertebrata</taxon>
        <taxon>Euteleostomi</taxon>
        <taxon>Amphibia</taxon>
        <taxon>Batrachia</taxon>
        <taxon>Caudata</taxon>
        <taxon>Salamandroidea</taxon>
        <taxon>Salamandridae</taxon>
        <taxon>Pleurodelinae</taxon>
        <taxon>Pleurodeles</taxon>
    </lineage>
</organism>
<protein>
    <submittedName>
        <fullName evidence="1">Uncharacterized protein</fullName>
    </submittedName>
</protein>